<proteinExistence type="predicted"/>
<dbReference type="AlphaFoldDB" id="A0A7W7SVV0"/>
<dbReference type="InterPro" id="IPR023393">
    <property type="entry name" value="START-like_dom_sf"/>
</dbReference>
<evidence type="ECO:0000313" key="1">
    <source>
        <dbReference type="EMBL" id="MBB4961915.1"/>
    </source>
</evidence>
<dbReference type="SUPFAM" id="SSF55961">
    <property type="entry name" value="Bet v1-like"/>
    <property type="match status" value="1"/>
</dbReference>
<keyword evidence="2" id="KW-1185">Reference proteome</keyword>
<evidence type="ECO:0000313" key="2">
    <source>
        <dbReference type="Proteomes" id="UP000578819"/>
    </source>
</evidence>
<gene>
    <name evidence="1" type="ORF">FHR38_005648</name>
</gene>
<organism evidence="1 2">
    <name type="scientific">Micromonospora polyrhachis</name>
    <dbReference type="NCBI Taxonomy" id="1282883"/>
    <lineage>
        <taxon>Bacteria</taxon>
        <taxon>Bacillati</taxon>
        <taxon>Actinomycetota</taxon>
        <taxon>Actinomycetes</taxon>
        <taxon>Micromonosporales</taxon>
        <taxon>Micromonosporaceae</taxon>
        <taxon>Micromonospora</taxon>
    </lineage>
</organism>
<dbReference type="RefSeq" id="WP_184537772.1">
    <property type="nucleotide sequence ID" value="NZ_JACHJW010000001.1"/>
</dbReference>
<dbReference type="Gene3D" id="3.30.530.20">
    <property type="match status" value="1"/>
</dbReference>
<sequence>MRYVDRPRTQCEILVGAPLPQVWELVVDIELPARLSDELHRVEWIDGTAEATLGARFLGYNQNRWFGEWRMLSQVVELEPNRVFAWAVMDVDGRFGPATEDPTSASATWRFDLEPETDGVRLRESVRVGPGRSGLNLAIERFGDEEKQVTGRLDMLRESMQRTLAGIKALAETDR</sequence>
<evidence type="ECO:0008006" key="3">
    <source>
        <dbReference type="Google" id="ProtNLM"/>
    </source>
</evidence>
<name>A0A7W7SVV0_9ACTN</name>
<protein>
    <recommendedName>
        <fullName evidence="3">Polyketide cyclase / dehydrase and lipid transport</fullName>
    </recommendedName>
</protein>
<dbReference type="Proteomes" id="UP000578819">
    <property type="component" value="Unassembled WGS sequence"/>
</dbReference>
<comment type="caution">
    <text evidence="1">The sequence shown here is derived from an EMBL/GenBank/DDBJ whole genome shotgun (WGS) entry which is preliminary data.</text>
</comment>
<reference evidence="1 2" key="1">
    <citation type="submission" date="2020-08" db="EMBL/GenBank/DDBJ databases">
        <title>Sequencing the genomes of 1000 actinobacteria strains.</title>
        <authorList>
            <person name="Klenk H.-P."/>
        </authorList>
    </citation>
    <scope>NUCLEOTIDE SEQUENCE [LARGE SCALE GENOMIC DNA]</scope>
    <source>
        <strain evidence="1 2">DSM 45886</strain>
    </source>
</reference>
<dbReference type="EMBL" id="JACHJW010000001">
    <property type="protein sequence ID" value="MBB4961915.1"/>
    <property type="molecule type" value="Genomic_DNA"/>
</dbReference>
<dbReference type="CDD" id="cd07812">
    <property type="entry name" value="SRPBCC"/>
    <property type="match status" value="1"/>
</dbReference>
<dbReference type="InterPro" id="IPR019587">
    <property type="entry name" value="Polyketide_cyclase/dehydratase"/>
</dbReference>
<accession>A0A7W7SVV0</accession>
<dbReference type="Pfam" id="PF10604">
    <property type="entry name" value="Polyketide_cyc2"/>
    <property type="match status" value="1"/>
</dbReference>